<name>A0A2T0LC78_9BACL</name>
<dbReference type="RefSeq" id="WP_106346009.1">
    <property type="nucleotide sequence ID" value="NZ_PVNE01000023.1"/>
</dbReference>
<dbReference type="Gene3D" id="3.30.530.20">
    <property type="match status" value="1"/>
</dbReference>
<dbReference type="OrthoDB" id="1790346at2"/>
<dbReference type="Pfam" id="PF10604">
    <property type="entry name" value="Polyketide_cyc2"/>
    <property type="match status" value="1"/>
</dbReference>
<protein>
    <submittedName>
        <fullName evidence="1">Uncharacterized protein YndB with AHSA1/START domain</fullName>
    </submittedName>
</protein>
<comment type="caution">
    <text evidence="1">The sequence shown here is derived from an EMBL/GenBank/DDBJ whole genome shotgun (WGS) entry which is preliminary data.</text>
</comment>
<evidence type="ECO:0000313" key="2">
    <source>
        <dbReference type="Proteomes" id="UP000237797"/>
    </source>
</evidence>
<dbReference type="Proteomes" id="UP000237797">
    <property type="component" value="Unassembled WGS sequence"/>
</dbReference>
<dbReference type="AlphaFoldDB" id="A0A2T0LC78"/>
<dbReference type="EMBL" id="PVNE01000023">
    <property type="protein sequence ID" value="PRX39587.1"/>
    <property type="molecule type" value="Genomic_DNA"/>
</dbReference>
<gene>
    <name evidence="1" type="ORF">CLV97_12340</name>
</gene>
<keyword evidence="2" id="KW-1185">Reference proteome</keyword>
<dbReference type="InterPro" id="IPR023393">
    <property type="entry name" value="START-like_dom_sf"/>
</dbReference>
<accession>A0A2T0LC78</accession>
<reference evidence="1 2" key="1">
    <citation type="submission" date="2018-03" db="EMBL/GenBank/DDBJ databases">
        <title>Genomic Encyclopedia of Archaeal and Bacterial Type Strains, Phase II (KMG-II): from individual species to whole genera.</title>
        <authorList>
            <person name="Goeker M."/>
        </authorList>
    </citation>
    <scope>NUCLEOTIDE SEQUENCE [LARGE SCALE GENOMIC DNA]</scope>
    <source>
        <strain evidence="1 2">DSM 44946</strain>
    </source>
</reference>
<organism evidence="1 2">
    <name type="scientific">Planifilum fimeticola</name>
    <dbReference type="NCBI Taxonomy" id="201975"/>
    <lineage>
        <taxon>Bacteria</taxon>
        <taxon>Bacillati</taxon>
        <taxon>Bacillota</taxon>
        <taxon>Bacilli</taxon>
        <taxon>Bacillales</taxon>
        <taxon>Thermoactinomycetaceae</taxon>
        <taxon>Planifilum</taxon>
    </lineage>
</organism>
<proteinExistence type="predicted"/>
<sequence>METYELEVSKMIKADPERVYRVLSDYQNEHPNILPKPYFSNVEVERGGIGAGTVVKVQMKVMGTVQHFRLTVSEPRPGREIREEDPEAGIKTIFTLEPGPDRDRCQVTLKTLWQKKKGMRGLLERLLNPLIIRPIYVKELNLLEAYCEEKLT</sequence>
<evidence type="ECO:0000313" key="1">
    <source>
        <dbReference type="EMBL" id="PRX39587.1"/>
    </source>
</evidence>
<dbReference type="SUPFAM" id="SSF55961">
    <property type="entry name" value="Bet v1-like"/>
    <property type="match status" value="1"/>
</dbReference>
<dbReference type="InterPro" id="IPR019587">
    <property type="entry name" value="Polyketide_cyclase/dehydratase"/>
</dbReference>